<feature type="domain" description="RNase III" evidence="2">
    <location>
        <begin position="120"/>
        <end position="266"/>
    </location>
</feature>
<name>A0A8H6MVK2_9PEZI</name>
<comment type="caution">
    <text evidence="3">The sequence shown here is derived from an EMBL/GenBank/DDBJ whole genome shotgun (WGS) entry which is preliminary data.</text>
</comment>
<organism evidence="3 4">
    <name type="scientific">Colletotrichum sojae</name>
    <dbReference type="NCBI Taxonomy" id="2175907"/>
    <lineage>
        <taxon>Eukaryota</taxon>
        <taxon>Fungi</taxon>
        <taxon>Dikarya</taxon>
        <taxon>Ascomycota</taxon>
        <taxon>Pezizomycotina</taxon>
        <taxon>Sordariomycetes</taxon>
        <taxon>Hypocreomycetidae</taxon>
        <taxon>Glomerellales</taxon>
        <taxon>Glomerellaceae</taxon>
        <taxon>Colletotrichum</taxon>
        <taxon>Colletotrichum orchidearum species complex</taxon>
    </lineage>
</organism>
<keyword evidence="4" id="KW-1185">Reference proteome</keyword>
<dbReference type="PANTHER" id="PTHR28160:SF1">
    <property type="entry name" value="LARGE RIBOSOMAL SUBUNIT PROTEIN ML57"/>
    <property type="match status" value="1"/>
</dbReference>
<dbReference type="GO" id="GO:0004525">
    <property type="term" value="F:ribonuclease III activity"/>
    <property type="evidence" value="ECO:0007669"/>
    <property type="project" value="InterPro"/>
</dbReference>
<dbReference type="EMBL" id="WIGN01000095">
    <property type="protein sequence ID" value="KAF6809855.1"/>
    <property type="molecule type" value="Genomic_DNA"/>
</dbReference>
<dbReference type="SUPFAM" id="SSF69065">
    <property type="entry name" value="RNase III domain-like"/>
    <property type="match status" value="1"/>
</dbReference>
<dbReference type="AlphaFoldDB" id="A0A8H6MVK2"/>
<evidence type="ECO:0000256" key="1">
    <source>
        <dbReference type="SAM" id="MobiDB-lite"/>
    </source>
</evidence>
<proteinExistence type="predicted"/>
<dbReference type="GO" id="GO:0003735">
    <property type="term" value="F:structural constituent of ribosome"/>
    <property type="evidence" value="ECO:0007669"/>
    <property type="project" value="InterPro"/>
</dbReference>
<dbReference type="Proteomes" id="UP000652219">
    <property type="component" value="Unassembled WGS sequence"/>
</dbReference>
<dbReference type="InterPro" id="IPR000999">
    <property type="entry name" value="RNase_III_dom"/>
</dbReference>
<sequence length="272" mass="30333">MAMNGSRSTYGLTRQALRHCQSASASSRTASPAAQCIARSFSTATDSKIADLSRKTEEAERPEEVRPRWSHTPKGMKAPFSPHITKDPRRSKWTVNEDPKKLDAMYERLLGRNGDRLLPEEVKWLAVTHKSFDQGRRGFNDKLAYIGRQAVVFESTRSLLSAAPKQGAIVEDEFGRTPFRHPSLARIDNLNVQLPFEVITKEKIEQLAMDVGLDKVVRWKPGKPENLAGSGQQIVLNSALFAIVGAINLQHGAEIAGRIIRERILKLIALRS</sequence>
<dbReference type="Pfam" id="PF14622">
    <property type="entry name" value="Ribonucleas_3_3"/>
    <property type="match status" value="1"/>
</dbReference>
<gene>
    <name evidence="3" type="ORF">CSOJ01_06686</name>
</gene>
<dbReference type="PANTHER" id="PTHR28160">
    <property type="entry name" value="54S RIBOSOMAL PROTEIN L15, MITOCHONDRIAL"/>
    <property type="match status" value="1"/>
</dbReference>
<dbReference type="Gene3D" id="1.10.1520.10">
    <property type="entry name" value="Ribonuclease III domain"/>
    <property type="match status" value="1"/>
</dbReference>
<feature type="compositionally biased region" description="Basic and acidic residues" evidence="1">
    <location>
        <begin position="48"/>
        <end position="67"/>
    </location>
</feature>
<evidence type="ECO:0000313" key="3">
    <source>
        <dbReference type="EMBL" id="KAF6809855.1"/>
    </source>
</evidence>
<evidence type="ECO:0000259" key="2">
    <source>
        <dbReference type="Pfam" id="PF14622"/>
    </source>
</evidence>
<dbReference type="GO" id="GO:0006396">
    <property type="term" value="P:RNA processing"/>
    <property type="evidence" value="ECO:0007669"/>
    <property type="project" value="InterPro"/>
</dbReference>
<dbReference type="GO" id="GO:0032543">
    <property type="term" value="P:mitochondrial translation"/>
    <property type="evidence" value="ECO:0007669"/>
    <property type="project" value="InterPro"/>
</dbReference>
<dbReference type="FunFam" id="1.10.1520.10:FF:000018">
    <property type="entry name" value="RNase III domain protein"/>
    <property type="match status" value="1"/>
</dbReference>
<protein>
    <submittedName>
        <fullName evidence="3">RNAse III domain-containing protein</fullName>
    </submittedName>
</protein>
<dbReference type="GO" id="GO:0005762">
    <property type="term" value="C:mitochondrial large ribosomal subunit"/>
    <property type="evidence" value="ECO:0007669"/>
    <property type="project" value="InterPro"/>
</dbReference>
<reference evidence="3 4" key="1">
    <citation type="journal article" date="2020" name="Phytopathology">
        <title>Genome Sequence Resources of Colletotrichum truncatum, C. plurivorum, C. musicola, and C. sojae: Four Species Pathogenic to Soybean (Glycine max).</title>
        <authorList>
            <person name="Rogerio F."/>
            <person name="Boufleur T.R."/>
            <person name="Ciampi-Guillardi M."/>
            <person name="Sukno S.A."/>
            <person name="Thon M.R."/>
            <person name="Massola Junior N.S."/>
            <person name="Baroncelli R."/>
        </authorList>
    </citation>
    <scope>NUCLEOTIDE SEQUENCE [LARGE SCALE GENOMIC DNA]</scope>
    <source>
        <strain evidence="3 4">LFN0009</strain>
    </source>
</reference>
<dbReference type="InterPro" id="IPR040030">
    <property type="entry name" value="Ribosomal_mL57"/>
</dbReference>
<accession>A0A8H6MVK2</accession>
<feature type="region of interest" description="Disordered" evidence="1">
    <location>
        <begin position="47"/>
        <end position="93"/>
    </location>
</feature>
<feature type="compositionally biased region" description="Basic and acidic residues" evidence="1">
    <location>
        <begin position="84"/>
        <end position="93"/>
    </location>
</feature>
<evidence type="ECO:0000313" key="4">
    <source>
        <dbReference type="Proteomes" id="UP000652219"/>
    </source>
</evidence>
<dbReference type="InterPro" id="IPR036389">
    <property type="entry name" value="RNase_III_sf"/>
</dbReference>